<dbReference type="EMBL" id="BHXQ01000002">
    <property type="protein sequence ID" value="GCC50899.1"/>
    <property type="molecule type" value="Genomic_DNA"/>
</dbReference>
<name>A0A401U7N3_9BACT</name>
<protein>
    <submittedName>
        <fullName evidence="1">Uncharacterized protein</fullName>
    </submittedName>
</protein>
<gene>
    <name evidence="1" type="ORF">SanaruYs_11180</name>
</gene>
<comment type="caution">
    <text evidence="1">The sequence shown here is derived from an EMBL/GenBank/DDBJ whole genome shotgun (WGS) entry which is preliminary data.</text>
</comment>
<dbReference type="RefSeq" id="WP_160118591.1">
    <property type="nucleotide sequence ID" value="NZ_BHXQ01000002.1"/>
</dbReference>
<evidence type="ECO:0000313" key="2">
    <source>
        <dbReference type="Proteomes" id="UP000288227"/>
    </source>
</evidence>
<accession>A0A401U7N3</accession>
<keyword evidence="2" id="KW-1185">Reference proteome</keyword>
<sequence length="55" mass="6645">MKKRIKSIEKFEKFEIRNLRSIRGGEYWDTWYVDSQTQQGSRDHQCPNGNILVEK</sequence>
<reference evidence="1 2" key="1">
    <citation type="submission" date="2018-11" db="EMBL/GenBank/DDBJ databases">
        <title>Chryseotalea sanarue gen. nov., sp., nov., a member of the family Cytophagaceae, isolated from a brackish lake in Hamamatsu Japan.</title>
        <authorList>
            <person name="Maejima Y."/>
            <person name="Iino T."/>
            <person name="Muraguchi Y."/>
            <person name="Fukuda K."/>
            <person name="Ohkuma M."/>
            <person name="Moriuchi R."/>
            <person name="Dohra H."/>
            <person name="Kimbara K."/>
            <person name="Shintani M."/>
        </authorList>
    </citation>
    <scope>NUCLEOTIDE SEQUENCE [LARGE SCALE GENOMIC DNA]</scope>
    <source>
        <strain evidence="1 2">Ys</strain>
    </source>
</reference>
<dbReference type="AlphaFoldDB" id="A0A401U7N3"/>
<evidence type="ECO:0000313" key="1">
    <source>
        <dbReference type="EMBL" id="GCC50899.1"/>
    </source>
</evidence>
<proteinExistence type="predicted"/>
<dbReference type="Proteomes" id="UP000288227">
    <property type="component" value="Unassembled WGS sequence"/>
</dbReference>
<organism evidence="1 2">
    <name type="scientific">Chryseotalea sanaruensis</name>
    <dbReference type="NCBI Taxonomy" id="2482724"/>
    <lineage>
        <taxon>Bacteria</taxon>
        <taxon>Pseudomonadati</taxon>
        <taxon>Bacteroidota</taxon>
        <taxon>Cytophagia</taxon>
        <taxon>Cytophagales</taxon>
        <taxon>Chryseotaleaceae</taxon>
        <taxon>Chryseotalea</taxon>
    </lineage>
</organism>